<protein>
    <recommendedName>
        <fullName evidence="6">tRNA(Ile)-lysidine synthase</fullName>
        <ecNumber evidence="6">6.3.4.19</ecNumber>
    </recommendedName>
    <alternativeName>
        <fullName evidence="6">tRNA(Ile)-2-lysyl-cytidine synthase</fullName>
    </alternativeName>
    <alternativeName>
        <fullName evidence="6">tRNA(Ile)-lysidine synthetase</fullName>
    </alternativeName>
</protein>
<evidence type="ECO:0000313" key="8">
    <source>
        <dbReference type="EMBL" id="KRN78049.1"/>
    </source>
</evidence>
<comment type="caution">
    <text evidence="8">The sequence shown here is derived from an EMBL/GenBank/DDBJ whole genome shotgun (WGS) entry which is preliminary data.</text>
</comment>
<dbReference type="PATRIC" id="fig|1620.3.peg.70"/>
<dbReference type="Pfam" id="PF01171">
    <property type="entry name" value="ATP_bind_3"/>
    <property type="match status" value="1"/>
</dbReference>
<keyword evidence="4 6" id="KW-0067">ATP-binding</keyword>
<evidence type="ECO:0000313" key="9">
    <source>
        <dbReference type="Proteomes" id="UP000051673"/>
    </source>
</evidence>
<keyword evidence="6" id="KW-0963">Cytoplasm</keyword>
<evidence type="ECO:0000256" key="1">
    <source>
        <dbReference type="ARBA" id="ARBA00022598"/>
    </source>
</evidence>
<dbReference type="NCBIfam" id="TIGR02432">
    <property type="entry name" value="lysidine_TilS_N"/>
    <property type="match status" value="1"/>
</dbReference>
<dbReference type="Gene3D" id="3.40.50.620">
    <property type="entry name" value="HUPs"/>
    <property type="match status" value="1"/>
</dbReference>
<dbReference type="EC" id="6.3.4.19" evidence="6"/>
<keyword evidence="9" id="KW-1185">Reference proteome</keyword>
<dbReference type="HAMAP" id="MF_01161">
    <property type="entry name" value="tRNA_Ile_lys_synt"/>
    <property type="match status" value="1"/>
</dbReference>
<evidence type="ECO:0000259" key="7">
    <source>
        <dbReference type="Pfam" id="PF01171"/>
    </source>
</evidence>
<feature type="domain" description="tRNA(Ile)-lysidine/2-thiocytidine synthase N-terminal" evidence="7">
    <location>
        <begin position="25"/>
        <end position="210"/>
    </location>
</feature>
<dbReference type="GO" id="GO:0032267">
    <property type="term" value="F:tRNA(Ile)-lysidine synthase activity"/>
    <property type="evidence" value="ECO:0007669"/>
    <property type="project" value="UniProtKB-EC"/>
</dbReference>
<dbReference type="InterPro" id="IPR012795">
    <property type="entry name" value="tRNA_Ile_lys_synt_N"/>
</dbReference>
<evidence type="ECO:0000256" key="5">
    <source>
        <dbReference type="ARBA" id="ARBA00048539"/>
    </source>
</evidence>
<dbReference type="CDD" id="cd01992">
    <property type="entry name" value="TilS_N"/>
    <property type="match status" value="1"/>
</dbReference>
<dbReference type="InterPro" id="IPR011063">
    <property type="entry name" value="TilS/TtcA_N"/>
</dbReference>
<dbReference type="SUPFAM" id="SSF52402">
    <property type="entry name" value="Adenine nucleotide alpha hydrolases-like"/>
    <property type="match status" value="1"/>
</dbReference>
<comment type="subcellular location">
    <subcellularLocation>
        <location evidence="6">Cytoplasm</location>
    </subcellularLocation>
</comment>
<evidence type="ECO:0000256" key="6">
    <source>
        <dbReference type="HAMAP-Rule" id="MF_01161"/>
    </source>
</evidence>
<dbReference type="InterPro" id="IPR014729">
    <property type="entry name" value="Rossmann-like_a/b/a_fold"/>
</dbReference>
<keyword evidence="2 6" id="KW-0819">tRNA processing</keyword>
<sequence>MRQNKVQQRLLKQIQATQLFDASDHVLVAFSGGQDSMVLLNWLTQQQLPADLQPKVSALYVNHHLREDVAQEEALVKQTFQANQQLAHTKIAHLNWDEQPTVGIEAQARDKRYAALIAFANEIGANKIVTAHHETDQAETILYKLIRGGRVTQLKGMQMRTNLTEQIELVRPFLGLPKAQLATLLNAPLEAFITDSSNADNQYARNRLRNRVMPELVTINQQAEQHITEVADQLTGMEYLLQPEIKRQILALEDGSFDWQMPDAAIQFILQEWLNQQQVYHVKAQQLAQAIQLMRNQSVSTGQIALEKGDLLERTGRSLCLRTTD</sequence>
<comment type="function">
    <text evidence="6">Ligates lysine onto the cytidine present at position 34 of the AUA codon-specific tRNA(Ile) that contains the anticodon CAU, in an ATP-dependent manner. Cytidine is converted to lysidine, thus changing the amino acid specificity of the tRNA from methionine to isoleucine.</text>
</comment>
<feature type="binding site" evidence="6">
    <location>
        <begin position="31"/>
        <end position="36"/>
    </location>
    <ligand>
        <name>ATP</name>
        <dbReference type="ChEBI" id="CHEBI:30616"/>
    </ligand>
</feature>
<dbReference type="InterPro" id="IPR012094">
    <property type="entry name" value="tRNA_Ile_lys_synt"/>
</dbReference>
<dbReference type="PANTHER" id="PTHR43033:SF1">
    <property type="entry name" value="TRNA(ILE)-LYSIDINE SYNTHASE-RELATED"/>
    <property type="match status" value="1"/>
</dbReference>
<comment type="domain">
    <text evidence="6">The N-terminal region contains the highly conserved SGGXDS motif, predicted to be a P-loop motif involved in ATP binding.</text>
</comment>
<dbReference type="EMBL" id="JQCD01000004">
    <property type="protein sequence ID" value="KRN78049.1"/>
    <property type="molecule type" value="Genomic_DNA"/>
</dbReference>
<accession>A0A0R2JLI6</accession>
<evidence type="ECO:0000256" key="2">
    <source>
        <dbReference type="ARBA" id="ARBA00022694"/>
    </source>
</evidence>
<name>A0A0R2JLI6_9LACO</name>
<dbReference type="PANTHER" id="PTHR43033">
    <property type="entry name" value="TRNA(ILE)-LYSIDINE SYNTHASE-RELATED"/>
    <property type="match status" value="1"/>
</dbReference>
<dbReference type="Proteomes" id="UP000051673">
    <property type="component" value="Unassembled WGS sequence"/>
</dbReference>
<organism evidence="8 9">
    <name type="scientific">Weissella minor</name>
    <dbReference type="NCBI Taxonomy" id="1620"/>
    <lineage>
        <taxon>Bacteria</taxon>
        <taxon>Bacillati</taxon>
        <taxon>Bacillota</taxon>
        <taxon>Bacilli</taxon>
        <taxon>Lactobacillales</taxon>
        <taxon>Lactobacillaceae</taxon>
        <taxon>Weissella</taxon>
    </lineage>
</organism>
<keyword evidence="1 6" id="KW-0436">Ligase</keyword>
<dbReference type="GO" id="GO:0005524">
    <property type="term" value="F:ATP binding"/>
    <property type="evidence" value="ECO:0007669"/>
    <property type="project" value="UniProtKB-UniRule"/>
</dbReference>
<dbReference type="GO" id="GO:0005737">
    <property type="term" value="C:cytoplasm"/>
    <property type="evidence" value="ECO:0007669"/>
    <property type="project" value="UniProtKB-SubCell"/>
</dbReference>
<dbReference type="STRING" id="1620.IV67_GL000065"/>
<dbReference type="OrthoDB" id="9807403at2"/>
<proteinExistence type="inferred from homology"/>
<dbReference type="GO" id="GO:0006400">
    <property type="term" value="P:tRNA modification"/>
    <property type="evidence" value="ECO:0007669"/>
    <property type="project" value="UniProtKB-UniRule"/>
</dbReference>
<comment type="catalytic activity">
    <reaction evidence="5 6">
        <text>cytidine(34) in tRNA(Ile2) + L-lysine + ATP = lysidine(34) in tRNA(Ile2) + AMP + diphosphate + H(+)</text>
        <dbReference type="Rhea" id="RHEA:43744"/>
        <dbReference type="Rhea" id="RHEA-COMP:10625"/>
        <dbReference type="Rhea" id="RHEA-COMP:10670"/>
        <dbReference type="ChEBI" id="CHEBI:15378"/>
        <dbReference type="ChEBI" id="CHEBI:30616"/>
        <dbReference type="ChEBI" id="CHEBI:32551"/>
        <dbReference type="ChEBI" id="CHEBI:33019"/>
        <dbReference type="ChEBI" id="CHEBI:82748"/>
        <dbReference type="ChEBI" id="CHEBI:83665"/>
        <dbReference type="ChEBI" id="CHEBI:456215"/>
        <dbReference type="EC" id="6.3.4.19"/>
    </reaction>
</comment>
<comment type="similarity">
    <text evidence="6">Belongs to the tRNA(Ile)-lysidine synthase family.</text>
</comment>
<gene>
    <name evidence="6" type="primary">tilS</name>
    <name evidence="8" type="ORF">IV67_GL000065</name>
</gene>
<reference evidence="8 9" key="1">
    <citation type="journal article" date="2015" name="Genome Announc.">
        <title>Expanding the biotechnology potential of lactobacilli through comparative genomics of 213 strains and associated genera.</title>
        <authorList>
            <person name="Sun Z."/>
            <person name="Harris H.M."/>
            <person name="McCann A."/>
            <person name="Guo C."/>
            <person name="Argimon S."/>
            <person name="Zhang W."/>
            <person name="Yang X."/>
            <person name="Jeffery I.B."/>
            <person name="Cooney J.C."/>
            <person name="Kagawa T.F."/>
            <person name="Liu W."/>
            <person name="Song Y."/>
            <person name="Salvetti E."/>
            <person name="Wrobel A."/>
            <person name="Rasinkangas P."/>
            <person name="Parkhill J."/>
            <person name="Rea M.C."/>
            <person name="O'Sullivan O."/>
            <person name="Ritari J."/>
            <person name="Douillard F.P."/>
            <person name="Paul Ross R."/>
            <person name="Yang R."/>
            <person name="Briner A.E."/>
            <person name="Felis G.E."/>
            <person name="de Vos W.M."/>
            <person name="Barrangou R."/>
            <person name="Klaenhammer T.R."/>
            <person name="Caufield P.W."/>
            <person name="Cui Y."/>
            <person name="Zhang H."/>
            <person name="O'Toole P.W."/>
        </authorList>
    </citation>
    <scope>NUCLEOTIDE SEQUENCE [LARGE SCALE GENOMIC DNA]</scope>
    <source>
        <strain evidence="8 9">DSM 20014</strain>
    </source>
</reference>
<dbReference type="RefSeq" id="WP_057785900.1">
    <property type="nucleotide sequence ID" value="NZ_JQCD01000004.1"/>
</dbReference>
<evidence type="ECO:0000256" key="3">
    <source>
        <dbReference type="ARBA" id="ARBA00022741"/>
    </source>
</evidence>
<evidence type="ECO:0000256" key="4">
    <source>
        <dbReference type="ARBA" id="ARBA00022840"/>
    </source>
</evidence>
<keyword evidence="3 6" id="KW-0547">Nucleotide-binding</keyword>
<dbReference type="AlphaFoldDB" id="A0A0R2JLI6"/>